<dbReference type="NCBIfam" id="TIGR01637">
    <property type="entry name" value="phage_arpU"/>
    <property type="match status" value="1"/>
</dbReference>
<dbReference type="Gene3D" id="1.20.140.160">
    <property type="match status" value="1"/>
</dbReference>
<accession>A0ABX8Y731</accession>
<feature type="region of interest" description="Disordered" evidence="2">
    <location>
        <begin position="43"/>
        <end position="62"/>
    </location>
</feature>
<keyword evidence="1" id="KW-0175">Coiled coil</keyword>
<protein>
    <submittedName>
        <fullName evidence="3">ArpU family transcriptional regulator</fullName>
    </submittedName>
</protein>
<organism evidence="3 4">
    <name type="scientific">Aneurinibacillus thermoaerophilus</name>
    <dbReference type="NCBI Taxonomy" id="143495"/>
    <lineage>
        <taxon>Bacteria</taxon>
        <taxon>Bacillati</taxon>
        <taxon>Bacillota</taxon>
        <taxon>Bacilli</taxon>
        <taxon>Bacillales</taxon>
        <taxon>Paenibacillaceae</taxon>
        <taxon>Aneurinibacillus group</taxon>
        <taxon>Aneurinibacillus</taxon>
    </lineage>
</organism>
<dbReference type="SUPFAM" id="SSF88659">
    <property type="entry name" value="Sigma3 and sigma4 domains of RNA polymerase sigma factors"/>
    <property type="match status" value="1"/>
</dbReference>
<gene>
    <name evidence="3" type="ORF">K3F53_11080</name>
</gene>
<reference evidence="3 4" key="1">
    <citation type="submission" date="2021-08" db="EMBL/GenBank/DDBJ databases">
        <title>Complete genome sequence of the strain Aneurinibacillus thermoaerophilus CCM 8960.</title>
        <authorList>
            <person name="Musilova J."/>
            <person name="Kourilova X."/>
            <person name="Pernicova I."/>
            <person name="Bezdicek M."/>
            <person name="Lengerova M."/>
            <person name="Obruca S."/>
            <person name="Sedlar K."/>
        </authorList>
    </citation>
    <scope>NUCLEOTIDE SEQUENCE [LARGE SCALE GENOMIC DNA]</scope>
    <source>
        <strain evidence="3 4">CCM 8960</strain>
    </source>
</reference>
<feature type="coiled-coil region" evidence="1">
    <location>
        <begin position="66"/>
        <end position="93"/>
    </location>
</feature>
<name>A0ABX8Y731_ANETH</name>
<dbReference type="EMBL" id="CP080764">
    <property type="protein sequence ID" value="QYY41483.1"/>
    <property type="molecule type" value="Genomic_DNA"/>
</dbReference>
<sequence>MQMSFLPKIDRKATQKRIEGVLDTARIYRRIGFERREVRNTPSYEPRFHGQTNATSDQVGDNASWNVDAEERIRELTERVERAVKRLPKRQRQIIEMRYLNDDVDRNFDYMVYTELNISSRTYDREKARAIYSLAFMLRMEVIEKNEEPLTV</sequence>
<evidence type="ECO:0000313" key="4">
    <source>
        <dbReference type="Proteomes" id="UP000826616"/>
    </source>
</evidence>
<dbReference type="Proteomes" id="UP000826616">
    <property type="component" value="Chromosome"/>
</dbReference>
<proteinExistence type="predicted"/>
<keyword evidence="4" id="KW-1185">Reference proteome</keyword>
<dbReference type="RefSeq" id="WP_057898493.1">
    <property type="nucleotide sequence ID" value="NZ_CP080764.1"/>
</dbReference>
<evidence type="ECO:0000256" key="1">
    <source>
        <dbReference type="SAM" id="Coils"/>
    </source>
</evidence>
<dbReference type="GeneID" id="97141914"/>
<evidence type="ECO:0000313" key="3">
    <source>
        <dbReference type="EMBL" id="QYY41483.1"/>
    </source>
</evidence>
<feature type="compositionally biased region" description="Polar residues" evidence="2">
    <location>
        <begin position="50"/>
        <end position="62"/>
    </location>
</feature>
<evidence type="ECO:0000256" key="2">
    <source>
        <dbReference type="SAM" id="MobiDB-lite"/>
    </source>
</evidence>
<dbReference type="InterPro" id="IPR013324">
    <property type="entry name" value="RNA_pol_sigma_r3/r4-like"/>
</dbReference>
<dbReference type="InterPro" id="IPR006524">
    <property type="entry name" value="ArpU-like"/>
</dbReference>